<dbReference type="EMBL" id="BARS01059785">
    <property type="protein sequence ID" value="GAG48134.1"/>
    <property type="molecule type" value="Genomic_DNA"/>
</dbReference>
<evidence type="ECO:0000313" key="1">
    <source>
        <dbReference type="EMBL" id="GAG48134.1"/>
    </source>
</evidence>
<name>X0XXJ5_9ZZZZ</name>
<protein>
    <submittedName>
        <fullName evidence="1">Uncharacterized protein</fullName>
    </submittedName>
</protein>
<comment type="caution">
    <text evidence="1">The sequence shown here is derived from an EMBL/GenBank/DDBJ whole genome shotgun (WGS) entry which is preliminary data.</text>
</comment>
<feature type="non-terminal residue" evidence="1">
    <location>
        <position position="30"/>
    </location>
</feature>
<proteinExistence type="predicted"/>
<sequence length="30" mass="3188">RSLGVVFALAGIATIALARNRLSLAKDAYR</sequence>
<gene>
    <name evidence="1" type="ORF">S01H1_86363</name>
</gene>
<accession>X0XXJ5</accession>
<dbReference type="AlphaFoldDB" id="X0XXJ5"/>
<organism evidence="1">
    <name type="scientific">marine sediment metagenome</name>
    <dbReference type="NCBI Taxonomy" id="412755"/>
    <lineage>
        <taxon>unclassified sequences</taxon>
        <taxon>metagenomes</taxon>
        <taxon>ecological metagenomes</taxon>
    </lineage>
</organism>
<reference evidence="1" key="1">
    <citation type="journal article" date="2014" name="Front. Microbiol.">
        <title>High frequency of phylogenetically diverse reductive dehalogenase-homologous genes in deep subseafloor sedimentary metagenomes.</title>
        <authorList>
            <person name="Kawai M."/>
            <person name="Futagami T."/>
            <person name="Toyoda A."/>
            <person name="Takaki Y."/>
            <person name="Nishi S."/>
            <person name="Hori S."/>
            <person name="Arai W."/>
            <person name="Tsubouchi T."/>
            <person name="Morono Y."/>
            <person name="Uchiyama I."/>
            <person name="Ito T."/>
            <person name="Fujiyama A."/>
            <person name="Inagaki F."/>
            <person name="Takami H."/>
        </authorList>
    </citation>
    <scope>NUCLEOTIDE SEQUENCE</scope>
    <source>
        <strain evidence="1">Expedition CK06-06</strain>
    </source>
</reference>
<feature type="non-terminal residue" evidence="1">
    <location>
        <position position="1"/>
    </location>
</feature>